<gene>
    <name evidence="5" type="primary">rplD</name>
    <name evidence="7" type="ORF">DK849_01235</name>
</gene>
<feature type="region of interest" description="Disordered" evidence="6">
    <location>
        <begin position="81"/>
        <end position="112"/>
    </location>
</feature>
<accession>A0A2Z4LMP1</accession>
<dbReference type="InterPro" id="IPR002136">
    <property type="entry name" value="Ribosomal_uL4"/>
</dbReference>
<proteinExistence type="inferred from homology"/>
<comment type="subunit">
    <text evidence="5">Part of the 50S ribosomal subunit.</text>
</comment>
<dbReference type="EMBL" id="CP030103">
    <property type="protein sequence ID" value="AWX42698.1"/>
    <property type="molecule type" value="Genomic_DNA"/>
</dbReference>
<dbReference type="GO" id="GO:0003735">
    <property type="term" value="F:structural constituent of ribosome"/>
    <property type="evidence" value="ECO:0007669"/>
    <property type="project" value="InterPro"/>
</dbReference>
<evidence type="ECO:0000313" key="8">
    <source>
        <dbReference type="Proteomes" id="UP000249865"/>
    </source>
</evidence>
<keyword evidence="8" id="KW-1185">Reference proteome</keyword>
<dbReference type="KEGG" id="mclo:DK849_01235"/>
<dbReference type="NCBIfam" id="TIGR03953">
    <property type="entry name" value="rplD_bact"/>
    <property type="match status" value="1"/>
</dbReference>
<evidence type="ECO:0000313" key="7">
    <source>
        <dbReference type="EMBL" id="AWX42698.1"/>
    </source>
</evidence>
<dbReference type="GO" id="GO:0019843">
    <property type="term" value="F:rRNA binding"/>
    <property type="evidence" value="ECO:0007669"/>
    <property type="project" value="UniProtKB-UniRule"/>
</dbReference>
<feature type="region of interest" description="Disordered" evidence="6">
    <location>
        <begin position="1"/>
        <end position="25"/>
    </location>
</feature>
<sequence>MEEAKKSTTVKKTPAKKVATTKSTKTVKTTISKNELPEVKKTSSTTKVAVDVKLPSTVFGLKQIYTQAIFDAILSERASRRFSTHKTKSRGEVSGSGKKPWRQKGTGNARAGSLRSPIFVGGGKVFGPTTARNYNLKINKKARKNALFSALTLLANDKAVMVKEYNLTAPKTKELLMQLAQDNLALLNYVLIVSDNENVFKSANNLPNVHVTKVTSLSVEQLIAADVIVMSEKDVKYLEGMAK</sequence>
<evidence type="ECO:0000256" key="5">
    <source>
        <dbReference type="HAMAP-Rule" id="MF_01328"/>
    </source>
</evidence>
<protein>
    <recommendedName>
        <fullName evidence="4 5">Large ribosomal subunit protein uL4</fullName>
    </recommendedName>
</protein>
<keyword evidence="2 5" id="KW-0689">Ribosomal protein</keyword>
<dbReference type="SUPFAM" id="SSF52166">
    <property type="entry name" value="Ribosomal protein L4"/>
    <property type="match status" value="1"/>
</dbReference>
<dbReference type="Proteomes" id="UP000249865">
    <property type="component" value="Chromosome"/>
</dbReference>
<evidence type="ECO:0000256" key="2">
    <source>
        <dbReference type="ARBA" id="ARBA00022980"/>
    </source>
</evidence>
<dbReference type="InterPro" id="IPR013005">
    <property type="entry name" value="Ribosomal_uL4-like"/>
</dbReference>
<dbReference type="GO" id="GO:1990904">
    <property type="term" value="C:ribonucleoprotein complex"/>
    <property type="evidence" value="ECO:0007669"/>
    <property type="project" value="UniProtKB-KW"/>
</dbReference>
<dbReference type="GO" id="GO:0005840">
    <property type="term" value="C:ribosome"/>
    <property type="evidence" value="ECO:0007669"/>
    <property type="project" value="UniProtKB-KW"/>
</dbReference>
<evidence type="ECO:0000256" key="3">
    <source>
        <dbReference type="ARBA" id="ARBA00023274"/>
    </source>
</evidence>
<comment type="function">
    <text evidence="5">One of the primary rRNA binding proteins, this protein initially binds near the 5'-end of the 23S rRNA. It is important during the early stages of 50S assembly. It makes multiple contacts with different domains of the 23S rRNA in the assembled 50S subunit and ribosome.</text>
</comment>
<dbReference type="InterPro" id="IPR023574">
    <property type="entry name" value="Ribosomal_uL4_dom_sf"/>
</dbReference>
<name>A0A2Z4LMP1_9BACT</name>
<keyword evidence="5" id="KW-0699">rRNA-binding</keyword>
<feature type="compositionally biased region" description="Low complexity" evidence="6">
    <location>
        <begin position="10"/>
        <end position="25"/>
    </location>
</feature>
<comment type="similarity">
    <text evidence="1 5">Belongs to the universal ribosomal protein uL4 family.</text>
</comment>
<evidence type="ECO:0000256" key="1">
    <source>
        <dbReference type="ARBA" id="ARBA00010528"/>
    </source>
</evidence>
<dbReference type="Pfam" id="PF00573">
    <property type="entry name" value="Ribosomal_L4"/>
    <property type="match status" value="1"/>
</dbReference>
<dbReference type="RefSeq" id="WP_051622586.1">
    <property type="nucleotide sequence ID" value="NZ_CP030103.1"/>
</dbReference>
<evidence type="ECO:0000256" key="6">
    <source>
        <dbReference type="SAM" id="MobiDB-lite"/>
    </source>
</evidence>
<dbReference type="OrthoDB" id="9803201at2"/>
<dbReference type="PANTHER" id="PTHR10746">
    <property type="entry name" value="50S RIBOSOMAL PROTEIN L4"/>
    <property type="match status" value="1"/>
</dbReference>
<organism evidence="7 8">
    <name type="scientific">Metamycoplasma cloacale</name>
    <dbReference type="NCBI Taxonomy" id="92401"/>
    <lineage>
        <taxon>Bacteria</taxon>
        <taxon>Bacillati</taxon>
        <taxon>Mycoplasmatota</taxon>
        <taxon>Mycoplasmoidales</taxon>
        <taxon>Metamycoplasmataceae</taxon>
        <taxon>Metamycoplasma</taxon>
    </lineage>
</organism>
<reference evidence="8" key="1">
    <citation type="submission" date="2018-06" db="EMBL/GenBank/DDBJ databases">
        <title>Complete genome sequences of Mycoplasma anatis, M. anseris and M. cloacale type strains.</title>
        <authorList>
            <person name="Grozner D."/>
            <person name="Forro B."/>
            <person name="Sulyok K.M."/>
            <person name="Marton S."/>
            <person name="Kreizinger Z."/>
            <person name="Banyai K."/>
            <person name="Gyuranecz M."/>
        </authorList>
    </citation>
    <scope>NUCLEOTIDE SEQUENCE [LARGE SCALE GENOMIC DNA]</scope>
    <source>
        <strain evidence="8">NCTC 10199</strain>
    </source>
</reference>
<keyword evidence="3 5" id="KW-0687">Ribonucleoprotein</keyword>
<evidence type="ECO:0000256" key="4">
    <source>
        <dbReference type="ARBA" id="ARBA00035244"/>
    </source>
</evidence>
<dbReference type="GO" id="GO:0006412">
    <property type="term" value="P:translation"/>
    <property type="evidence" value="ECO:0007669"/>
    <property type="project" value="UniProtKB-UniRule"/>
</dbReference>
<dbReference type="Gene3D" id="3.40.1370.10">
    <property type="match status" value="1"/>
</dbReference>
<dbReference type="HAMAP" id="MF_01328_B">
    <property type="entry name" value="Ribosomal_uL4_B"/>
    <property type="match status" value="1"/>
</dbReference>
<keyword evidence="5" id="KW-0694">RNA-binding</keyword>
<dbReference type="PANTHER" id="PTHR10746:SF6">
    <property type="entry name" value="LARGE RIBOSOMAL SUBUNIT PROTEIN UL4M"/>
    <property type="match status" value="1"/>
</dbReference>
<dbReference type="AlphaFoldDB" id="A0A2Z4LMP1"/>
<comment type="function">
    <text evidence="5">Forms part of the polypeptide exit tunnel.</text>
</comment>